<evidence type="ECO:0000256" key="1">
    <source>
        <dbReference type="SAM" id="Phobius"/>
    </source>
</evidence>
<dbReference type="Proteomes" id="UP000014073">
    <property type="component" value="Unassembled WGS sequence"/>
</dbReference>
<protein>
    <submittedName>
        <fullName evidence="2">Uncharacterized protein</fullName>
    </submittedName>
</protein>
<name>S0FAB9_9BACT</name>
<keyword evidence="3" id="KW-1185">Reference proteome</keyword>
<dbReference type="STRING" id="547042.BACCOPRO_00975"/>
<keyword evidence="1" id="KW-1133">Transmembrane helix</keyword>
<comment type="caution">
    <text evidence="2">The sequence shown here is derived from an EMBL/GenBank/DDBJ whole genome shotgun (WGS) entry which is preliminary data.</text>
</comment>
<dbReference type="EMBL" id="ACBW01000078">
    <property type="protein sequence ID" value="EEF75486.1"/>
    <property type="molecule type" value="Genomic_DNA"/>
</dbReference>
<organism evidence="2 3">
    <name type="scientific">Phocaeicola coprophilus DSM 18228 = JCM 13818</name>
    <dbReference type="NCBI Taxonomy" id="547042"/>
    <lineage>
        <taxon>Bacteria</taxon>
        <taxon>Pseudomonadati</taxon>
        <taxon>Bacteroidota</taxon>
        <taxon>Bacteroidia</taxon>
        <taxon>Bacteroidales</taxon>
        <taxon>Bacteroidaceae</taxon>
        <taxon>Phocaeicola</taxon>
    </lineage>
</organism>
<dbReference type="HOGENOM" id="CLU_2191683_0_0_10"/>
<feature type="transmembrane region" description="Helical" evidence="1">
    <location>
        <begin position="90"/>
        <end position="107"/>
    </location>
</feature>
<gene>
    <name evidence="2" type="ORF">BACCOPRO_00975</name>
</gene>
<keyword evidence="1" id="KW-0812">Transmembrane</keyword>
<reference evidence="2 3" key="1">
    <citation type="submission" date="2008-12" db="EMBL/GenBank/DDBJ databases">
        <authorList>
            <person name="Fulton L."/>
            <person name="Clifton S."/>
            <person name="Fulton B."/>
            <person name="Xu J."/>
            <person name="Minx P."/>
            <person name="Pepin K.H."/>
            <person name="Johnson M."/>
            <person name="Bhonagiri V."/>
            <person name="Nash W.E."/>
            <person name="Mardis E.R."/>
            <person name="Wilson R.K."/>
        </authorList>
    </citation>
    <scope>NUCLEOTIDE SEQUENCE [LARGE SCALE GENOMIC DNA]</scope>
    <source>
        <strain evidence="2 3">DSM 18228</strain>
    </source>
</reference>
<evidence type="ECO:0000313" key="2">
    <source>
        <dbReference type="EMBL" id="EEF75486.1"/>
    </source>
</evidence>
<keyword evidence="1" id="KW-0472">Membrane</keyword>
<accession>S0FAB9</accession>
<sequence>MQKVKIIQRKITGPHDAPEQVYRADRLITGSCADLMLPLRGIYAVNRAGLCLRCAGIMRSIGLHRAVVVSLNKFILLIVKYCKKQKKRQYFFLTFASGLSIIIGKKAL</sequence>
<proteinExistence type="predicted"/>
<evidence type="ECO:0000313" key="3">
    <source>
        <dbReference type="Proteomes" id="UP000014073"/>
    </source>
</evidence>
<dbReference type="AlphaFoldDB" id="S0FAB9"/>